<evidence type="ECO:0000256" key="1">
    <source>
        <dbReference type="SAM" id="MobiDB-lite"/>
    </source>
</evidence>
<organism evidence="2 3">
    <name type="scientific">Scytonema hofmannii FACHB-248</name>
    <dbReference type="NCBI Taxonomy" id="1842502"/>
    <lineage>
        <taxon>Bacteria</taxon>
        <taxon>Bacillati</taxon>
        <taxon>Cyanobacteriota</taxon>
        <taxon>Cyanophyceae</taxon>
        <taxon>Nostocales</taxon>
        <taxon>Scytonemataceae</taxon>
        <taxon>Scytonema</taxon>
    </lineage>
</organism>
<gene>
    <name evidence="2" type="ORF">H6G81_24680</name>
</gene>
<keyword evidence="3" id="KW-1185">Reference proteome</keyword>
<evidence type="ECO:0000313" key="2">
    <source>
        <dbReference type="EMBL" id="MBD2607633.1"/>
    </source>
</evidence>
<evidence type="ECO:0000313" key="3">
    <source>
        <dbReference type="Proteomes" id="UP000660380"/>
    </source>
</evidence>
<accession>A0ABR8GXZ7</accession>
<proteinExistence type="predicted"/>
<dbReference type="Proteomes" id="UP000660380">
    <property type="component" value="Unassembled WGS sequence"/>
</dbReference>
<sequence>MGMGHGAWGMGHEEGTGDWGLEEGERGKELLPMPHAQCPMPNAPVAKMRVFFLG</sequence>
<reference evidence="2 3" key="1">
    <citation type="journal article" date="2020" name="ISME J.">
        <title>Comparative genomics reveals insights into cyanobacterial evolution and habitat adaptation.</title>
        <authorList>
            <person name="Chen M.Y."/>
            <person name="Teng W.K."/>
            <person name="Zhao L."/>
            <person name="Hu C.X."/>
            <person name="Zhou Y.K."/>
            <person name="Han B.P."/>
            <person name="Song L.R."/>
            <person name="Shu W.S."/>
        </authorList>
    </citation>
    <scope>NUCLEOTIDE SEQUENCE [LARGE SCALE GENOMIC DNA]</scope>
    <source>
        <strain evidence="2 3">FACHB-248</strain>
    </source>
</reference>
<name>A0ABR8GXZ7_9CYAN</name>
<dbReference type="RefSeq" id="WP_186227552.1">
    <property type="nucleotide sequence ID" value="NZ_JACJTA010000068.1"/>
</dbReference>
<protein>
    <submittedName>
        <fullName evidence="2">Uncharacterized protein</fullName>
    </submittedName>
</protein>
<dbReference type="EMBL" id="JACJTA010000068">
    <property type="protein sequence ID" value="MBD2607633.1"/>
    <property type="molecule type" value="Genomic_DNA"/>
</dbReference>
<comment type="caution">
    <text evidence="2">The sequence shown here is derived from an EMBL/GenBank/DDBJ whole genome shotgun (WGS) entry which is preliminary data.</text>
</comment>
<feature type="region of interest" description="Disordered" evidence="1">
    <location>
        <begin position="1"/>
        <end position="23"/>
    </location>
</feature>